<dbReference type="PANTHER" id="PTHR36173:SF1">
    <property type="entry name" value="RIBONUCLEASE VAPC22"/>
    <property type="match status" value="1"/>
</dbReference>
<dbReference type="EMBL" id="SNXY01000009">
    <property type="protein sequence ID" value="TDP83592.1"/>
    <property type="molecule type" value="Genomic_DNA"/>
</dbReference>
<dbReference type="Proteomes" id="UP000294547">
    <property type="component" value="Unassembled WGS sequence"/>
</dbReference>
<dbReference type="InterPro" id="IPR002716">
    <property type="entry name" value="PIN_dom"/>
</dbReference>
<gene>
    <name evidence="2" type="ORF">EDD54_3554</name>
</gene>
<feature type="domain" description="PIN" evidence="1">
    <location>
        <begin position="6"/>
        <end position="122"/>
    </location>
</feature>
<comment type="caution">
    <text evidence="2">The sequence shown here is derived from an EMBL/GenBank/DDBJ whole genome shotgun (WGS) entry which is preliminary data.</text>
</comment>
<dbReference type="AlphaFoldDB" id="A0A4R6RBX5"/>
<protein>
    <submittedName>
        <fullName evidence="2">PIN domain nuclease of toxin-antitoxin system</fullName>
    </submittedName>
</protein>
<organism evidence="2 3">
    <name type="scientific">Oharaeibacter diazotrophicus</name>
    <dbReference type="NCBI Taxonomy" id="1920512"/>
    <lineage>
        <taxon>Bacteria</taxon>
        <taxon>Pseudomonadati</taxon>
        <taxon>Pseudomonadota</taxon>
        <taxon>Alphaproteobacteria</taxon>
        <taxon>Hyphomicrobiales</taxon>
        <taxon>Pleomorphomonadaceae</taxon>
        <taxon>Oharaeibacter</taxon>
    </lineage>
</organism>
<dbReference type="CDD" id="cd09872">
    <property type="entry name" value="PIN_Sll0205-like"/>
    <property type="match status" value="1"/>
</dbReference>
<accession>A0A4R6RBX5</accession>
<evidence type="ECO:0000313" key="2">
    <source>
        <dbReference type="EMBL" id="TDP83592.1"/>
    </source>
</evidence>
<dbReference type="Pfam" id="PF01850">
    <property type="entry name" value="PIN"/>
    <property type="match status" value="1"/>
</dbReference>
<name>A0A4R6RBX5_9HYPH</name>
<reference evidence="2 3" key="1">
    <citation type="submission" date="2019-03" db="EMBL/GenBank/DDBJ databases">
        <title>Genomic Encyclopedia of Type Strains, Phase IV (KMG-IV): sequencing the most valuable type-strain genomes for metagenomic binning, comparative biology and taxonomic classification.</title>
        <authorList>
            <person name="Goeker M."/>
        </authorList>
    </citation>
    <scope>NUCLEOTIDE SEQUENCE [LARGE SCALE GENOMIC DNA]</scope>
    <source>
        <strain evidence="2 3">DSM 102969</strain>
    </source>
</reference>
<dbReference type="SUPFAM" id="SSF88723">
    <property type="entry name" value="PIN domain-like"/>
    <property type="match status" value="1"/>
</dbReference>
<keyword evidence="3" id="KW-1185">Reference proteome</keyword>
<dbReference type="RefSeq" id="WP_126538666.1">
    <property type="nucleotide sequence ID" value="NZ_BSPM01000009.1"/>
</dbReference>
<dbReference type="InterPro" id="IPR041705">
    <property type="entry name" value="PIN_Sll0205"/>
</dbReference>
<dbReference type="OrthoDB" id="9798990at2"/>
<dbReference type="PANTHER" id="PTHR36173">
    <property type="entry name" value="RIBONUCLEASE VAPC16-RELATED"/>
    <property type="match status" value="1"/>
</dbReference>
<dbReference type="InterPro" id="IPR052919">
    <property type="entry name" value="TA_system_RNase"/>
</dbReference>
<evidence type="ECO:0000259" key="1">
    <source>
        <dbReference type="Pfam" id="PF01850"/>
    </source>
</evidence>
<dbReference type="Gene3D" id="3.40.50.1010">
    <property type="entry name" value="5'-nuclease"/>
    <property type="match status" value="1"/>
</dbReference>
<dbReference type="InterPro" id="IPR029060">
    <property type="entry name" value="PIN-like_dom_sf"/>
</dbReference>
<sequence>MPDPLLVDTCAAIWILEDGPLSPASITALDTAFDQGLATFVSTVTAWEIGMLLSKGRLTMRRNALSSYRMLLDDAGMTEHAMTPEILIASSNLPGTPPRDSFDRIVVATARTSRLTILTRDRLILGYAEAGHVAAIAC</sequence>
<proteinExistence type="predicted"/>
<evidence type="ECO:0000313" key="3">
    <source>
        <dbReference type="Proteomes" id="UP000294547"/>
    </source>
</evidence>